<sequence length="204" mass="24104">MNKIIFLFLILITNNLYAQKIHLNKAKGEWQYIYPFKDKSYVLAIQYGLDEKGTNMGVRKSNIHFVKTGKKTDIVFWKEQIDLRFIKENITYEDYNNDNVKDLLIFSDTGGRGGNSFYYLFLIDPKNKKISQVKNFEIVVNPEYNNKYRVIVSYGLSGSNYYSIYKIAKNKTIYKIGQDFEDTFESNPIELDRRIRKILNKTVH</sequence>
<proteinExistence type="predicted"/>
<dbReference type="RefSeq" id="WP_090767246.1">
    <property type="nucleotide sequence ID" value="NZ_FMZH01000003.1"/>
</dbReference>
<dbReference type="NCBIfam" id="NF047539">
    <property type="entry name" value="XAC2610_fam"/>
    <property type="match status" value="1"/>
</dbReference>
<accession>A0A1G6Q8G0</accession>
<name>A0A1G6Q8G0_9SPHI</name>
<dbReference type="EMBL" id="FMZH01000003">
    <property type="protein sequence ID" value="SDC88623.1"/>
    <property type="molecule type" value="Genomic_DNA"/>
</dbReference>
<organism evidence="1 2">
    <name type="scientific">Pedobacter soli</name>
    <dbReference type="NCBI Taxonomy" id="390242"/>
    <lineage>
        <taxon>Bacteria</taxon>
        <taxon>Pseudomonadati</taxon>
        <taxon>Bacteroidota</taxon>
        <taxon>Sphingobacteriia</taxon>
        <taxon>Sphingobacteriales</taxon>
        <taxon>Sphingobacteriaceae</taxon>
        <taxon>Pedobacter</taxon>
    </lineage>
</organism>
<protein>
    <submittedName>
        <fullName evidence="1">Uncharacterized protein</fullName>
    </submittedName>
</protein>
<dbReference type="AlphaFoldDB" id="A0A1G6Q8G0"/>
<evidence type="ECO:0000313" key="1">
    <source>
        <dbReference type="EMBL" id="SDC88623.1"/>
    </source>
</evidence>
<dbReference type="Proteomes" id="UP000199455">
    <property type="component" value="Unassembled WGS sequence"/>
</dbReference>
<reference evidence="2" key="1">
    <citation type="submission" date="2016-10" db="EMBL/GenBank/DDBJ databases">
        <authorList>
            <person name="Varghese N."/>
            <person name="Submissions S."/>
        </authorList>
    </citation>
    <scope>NUCLEOTIDE SEQUENCE [LARGE SCALE GENOMIC DNA]</scope>
    <source>
        <strain evidence="2">DSM 18609</strain>
    </source>
</reference>
<dbReference type="STRING" id="390242.SAMN04488024_103272"/>
<gene>
    <name evidence="1" type="ORF">SAMN04488024_103272</name>
</gene>
<dbReference type="InterPro" id="IPR058087">
    <property type="entry name" value="XAC2610_dom"/>
</dbReference>
<evidence type="ECO:0000313" key="2">
    <source>
        <dbReference type="Proteomes" id="UP000199455"/>
    </source>
</evidence>
<keyword evidence="2" id="KW-1185">Reference proteome</keyword>